<dbReference type="Gene3D" id="2.60.40.1090">
    <property type="entry name" value="Fimbrial-type adhesion domain"/>
    <property type="match status" value="1"/>
</dbReference>
<evidence type="ECO:0000256" key="1">
    <source>
        <dbReference type="ARBA" id="ARBA00004561"/>
    </source>
</evidence>
<accession>A0A3G7UE82</accession>
<dbReference type="Proteomes" id="UP000268696">
    <property type="component" value="Chromosome"/>
</dbReference>
<evidence type="ECO:0000313" key="8">
    <source>
        <dbReference type="Proteomes" id="UP000268696"/>
    </source>
</evidence>
<dbReference type="InterPro" id="IPR008966">
    <property type="entry name" value="Adhesion_dom_sf"/>
</dbReference>
<dbReference type="InterPro" id="IPR054160">
    <property type="entry name" value="MrkD_recept-bd"/>
</dbReference>
<keyword evidence="4" id="KW-0281">Fimbrium</keyword>
<evidence type="ECO:0000313" key="7">
    <source>
        <dbReference type="EMBL" id="AZE56842.1"/>
    </source>
</evidence>
<evidence type="ECO:0000256" key="3">
    <source>
        <dbReference type="ARBA" id="ARBA00022729"/>
    </source>
</evidence>
<evidence type="ECO:0000259" key="6">
    <source>
        <dbReference type="Pfam" id="PF22003"/>
    </source>
</evidence>
<dbReference type="GO" id="GO:0043709">
    <property type="term" value="P:cell adhesion involved in single-species biofilm formation"/>
    <property type="evidence" value="ECO:0007669"/>
    <property type="project" value="TreeGrafter"/>
</dbReference>
<feature type="domain" description="Fimbrial-type adhesion" evidence="5">
    <location>
        <begin position="142"/>
        <end position="295"/>
    </location>
</feature>
<organism evidence="7 8">
    <name type="scientific">Pseudomonas synxantha</name>
    <dbReference type="NCBI Taxonomy" id="47883"/>
    <lineage>
        <taxon>Bacteria</taxon>
        <taxon>Pseudomonadati</taxon>
        <taxon>Pseudomonadota</taxon>
        <taxon>Gammaproteobacteria</taxon>
        <taxon>Pseudomonadales</taxon>
        <taxon>Pseudomonadaceae</taxon>
        <taxon>Pseudomonas</taxon>
    </lineage>
</organism>
<gene>
    <name evidence="7" type="ORF">C4K03_4704</name>
</gene>
<dbReference type="Pfam" id="PF00419">
    <property type="entry name" value="Fimbrial"/>
    <property type="match status" value="1"/>
</dbReference>
<sequence length="295" mass="30451">MSAAFQFSEVGIDPNAPINSVLATNTIVLRDQNQFDCTSSFYPNYEILLPSVGASLYSSGIPGVALRFIKTSREDSPNTFPFTGGLVSTPNQSVNSWGGIEVQLVKVGTISGGGTVNIGKFARKIAPAHGNVELLTATAWSSFTVSVAAKPTCSVLTPNVSVPLGQVSMGDFDSGGRSNAEHFSIDLTCSGSTGGGTTAVHVTLTDQNQPGNRGTALSLSPSSTATGVVLEINNKLGLINYGADSDTPGNPGQWFEGAAGNGNFSIPLTVNYLRTSPTPMAGSANAVATYTLSYQ</sequence>
<dbReference type="InterPro" id="IPR000259">
    <property type="entry name" value="Adhesion_dom_fimbrial"/>
</dbReference>
<dbReference type="Pfam" id="PF22003">
    <property type="entry name" value="MrkDrd"/>
    <property type="match status" value="1"/>
</dbReference>
<proteinExistence type="inferred from homology"/>
<name>A0A3G7UE82_9PSED</name>
<comment type="subcellular location">
    <subcellularLocation>
        <location evidence="1">Fimbrium</location>
    </subcellularLocation>
</comment>
<reference evidence="7 8" key="1">
    <citation type="submission" date="2018-03" db="EMBL/GenBank/DDBJ databases">
        <title>Diversity of phytobeneficial traits revealed by whole-genome analysis of worldwide-isolated phenazine-producing Pseudomonas spp.</title>
        <authorList>
            <person name="Biessy A."/>
            <person name="Novinscak A."/>
            <person name="Blom J."/>
            <person name="Leger G."/>
            <person name="Thomashow L.S."/>
            <person name="Cazorla F.M."/>
            <person name="Josic D."/>
            <person name="Filion M."/>
        </authorList>
    </citation>
    <scope>NUCLEOTIDE SEQUENCE [LARGE SCALE GENOMIC DNA]</scope>
    <source>
        <strain evidence="7 8">30B</strain>
    </source>
</reference>
<dbReference type="SUPFAM" id="SSF49401">
    <property type="entry name" value="Bacterial adhesins"/>
    <property type="match status" value="1"/>
</dbReference>
<dbReference type="PANTHER" id="PTHR33420:SF3">
    <property type="entry name" value="FIMBRIAL SUBUNIT ELFA"/>
    <property type="match status" value="1"/>
</dbReference>
<dbReference type="PANTHER" id="PTHR33420">
    <property type="entry name" value="FIMBRIAL SUBUNIT ELFA-RELATED"/>
    <property type="match status" value="1"/>
</dbReference>
<evidence type="ECO:0000256" key="2">
    <source>
        <dbReference type="ARBA" id="ARBA00006671"/>
    </source>
</evidence>
<evidence type="ECO:0000259" key="5">
    <source>
        <dbReference type="Pfam" id="PF00419"/>
    </source>
</evidence>
<dbReference type="AlphaFoldDB" id="A0A3G7UE82"/>
<protein>
    <submittedName>
        <fullName evidence="7">Uncharacterized protein</fullName>
    </submittedName>
</protein>
<dbReference type="InterPro" id="IPR050263">
    <property type="entry name" value="Bact_Fimbrial_Adh_Pro"/>
</dbReference>
<feature type="domain" description="MrkD-like receptor binding" evidence="6">
    <location>
        <begin position="7"/>
        <end position="125"/>
    </location>
</feature>
<comment type="similarity">
    <text evidence="2">Belongs to the fimbrial protein family.</text>
</comment>
<dbReference type="GO" id="GO:0009289">
    <property type="term" value="C:pilus"/>
    <property type="evidence" value="ECO:0007669"/>
    <property type="project" value="UniProtKB-SubCell"/>
</dbReference>
<dbReference type="Gene3D" id="2.60.40.3310">
    <property type="match status" value="1"/>
</dbReference>
<dbReference type="EMBL" id="CP027754">
    <property type="protein sequence ID" value="AZE56842.1"/>
    <property type="molecule type" value="Genomic_DNA"/>
</dbReference>
<dbReference type="InterPro" id="IPR036937">
    <property type="entry name" value="Adhesion_dom_fimbrial_sf"/>
</dbReference>
<keyword evidence="3" id="KW-0732">Signal</keyword>
<evidence type="ECO:0000256" key="4">
    <source>
        <dbReference type="ARBA" id="ARBA00023263"/>
    </source>
</evidence>